<proteinExistence type="predicted"/>
<dbReference type="AlphaFoldDB" id="A0AAV4W9I9"/>
<evidence type="ECO:0000313" key="2">
    <source>
        <dbReference type="Proteomes" id="UP001054837"/>
    </source>
</evidence>
<keyword evidence="2" id="KW-1185">Reference proteome</keyword>
<evidence type="ECO:0000313" key="1">
    <source>
        <dbReference type="EMBL" id="GIY78631.1"/>
    </source>
</evidence>
<organism evidence="1 2">
    <name type="scientific">Caerostris darwini</name>
    <dbReference type="NCBI Taxonomy" id="1538125"/>
    <lineage>
        <taxon>Eukaryota</taxon>
        <taxon>Metazoa</taxon>
        <taxon>Ecdysozoa</taxon>
        <taxon>Arthropoda</taxon>
        <taxon>Chelicerata</taxon>
        <taxon>Arachnida</taxon>
        <taxon>Araneae</taxon>
        <taxon>Araneomorphae</taxon>
        <taxon>Entelegynae</taxon>
        <taxon>Araneoidea</taxon>
        <taxon>Araneidae</taxon>
        <taxon>Caerostris</taxon>
    </lineage>
</organism>
<name>A0AAV4W9I9_9ARAC</name>
<comment type="caution">
    <text evidence="1">The sequence shown here is derived from an EMBL/GenBank/DDBJ whole genome shotgun (WGS) entry which is preliminary data.</text>
</comment>
<accession>A0AAV4W9I9</accession>
<dbReference type="EMBL" id="BPLQ01014262">
    <property type="protein sequence ID" value="GIY78631.1"/>
    <property type="molecule type" value="Genomic_DNA"/>
</dbReference>
<dbReference type="Proteomes" id="UP001054837">
    <property type="component" value="Unassembled WGS sequence"/>
</dbReference>
<gene>
    <name evidence="1" type="ORF">CDAR_393701</name>
</gene>
<reference evidence="1 2" key="1">
    <citation type="submission" date="2021-06" db="EMBL/GenBank/DDBJ databases">
        <title>Caerostris darwini draft genome.</title>
        <authorList>
            <person name="Kono N."/>
            <person name="Arakawa K."/>
        </authorList>
    </citation>
    <scope>NUCLEOTIDE SEQUENCE [LARGE SCALE GENOMIC DNA]</scope>
</reference>
<sequence length="128" mass="14385">MINTYENSKANEDNNLGSNLQSSADVLAIFQSLLRKTMTCASPERDQPHLNGRLRHQNAVADVKTDRIRRGRVWASISGCCIQSPLHHVQRAAGHRTKKWQGVILMKENHLPSELVPPFFADGIPNFD</sequence>
<protein>
    <submittedName>
        <fullName evidence="1">Uncharacterized protein</fullName>
    </submittedName>
</protein>